<protein>
    <submittedName>
        <fullName evidence="2">Uncharacterized protein</fullName>
    </submittedName>
</protein>
<dbReference type="GeneID" id="28961285"/>
<evidence type="ECO:0000313" key="2">
    <source>
        <dbReference type="EMBL" id="KNB11908.1"/>
    </source>
</evidence>
<accession>A0A0J9VLH1</accession>
<sequence>MFNSQVLCCTLDNWPAAIEKILSLSNSFVTLFVSYTSFLSQVQLLNVSAQSSPSQCPYKIILPTYHRYPRKYTSPTTTPPINPKNKHHDRQPNPQPSLSPTRCGVPHAF</sequence>
<dbReference type="VEuPathDB" id="FungiDB:FOXG_20579"/>
<evidence type="ECO:0000313" key="3">
    <source>
        <dbReference type="Proteomes" id="UP000009097"/>
    </source>
</evidence>
<name>A0A0J9VLH1_FUSO4</name>
<dbReference type="EMBL" id="DS231710">
    <property type="protein sequence ID" value="KNB11908.1"/>
    <property type="molecule type" value="Genomic_DNA"/>
</dbReference>
<reference evidence="2" key="2">
    <citation type="journal article" date="2010" name="Nature">
        <title>Comparative genomics reveals mobile pathogenicity chromosomes in Fusarium.</title>
        <authorList>
            <person name="Ma L.J."/>
            <person name="van der Does H.C."/>
            <person name="Borkovich K.A."/>
            <person name="Coleman J.J."/>
            <person name="Daboussi M.J."/>
            <person name="Di Pietro A."/>
            <person name="Dufresne M."/>
            <person name="Freitag M."/>
            <person name="Grabherr M."/>
            <person name="Henrissat B."/>
            <person name="Houterman P.M."/>
            <person name="Kang S."/>
            <person name="Shim W.B."/>
            <person name="Woloshuk C."/>
            <person name="Xie X."/>
            <person name="Xu J.R."/>
            <person name="Antoniw J."/>
            <person name="Baker S.E."/>
            <person name="Bluhm B.H."/>
            <person name="Breakspear A."/>
            <person name="Brown D.W."/>
            <person name="Butchko R.A."/>
            <person name="Chapman S."/>
            <person name="Coulson R."/>
            <person name="Coutinho P.M."/>
            <person name="Danchin E.G."/>
            <person name="Diener A."/>
            <person name="Gale L.R."/>
            <person name="Gardiner D.M."/>
            <person name="Goff S."/>
            <person name="Hammond-Kosack K.E."/>
            <person name="Hilburn K."/>
            <person name="Hua-Van A."/>
            <person name="Jonkers W."/>
            <person name="Kazan K."/>
            <person name="Kodira C.D."/>
            <person name="Koehrsen M."/>
            <person name="Kumar L."/>
            <person name="Lee Y.H."/>
            <person name="Li L."/>
            <person name="Manners J.M."/>
            <person name="Miranda-Saavedra D."/>
            <person name="Mukherjee M."/>
            <person name="Park G."/>
            <person name="Park J."/>
            <person name="Park S.Y."/>
            <person name="Proctor R.H."/>
            <person name="Regev A."/>
            <person name="Ruiz-Roldan M.C."/>
            <person name="Sain D."/>
            <person name="Sakthikumar S."/>
            <person name="Sykes S."/>
            <person name="Schwartz D.C."/>
            <person name="Turgeon B.G."/>
            <person name="Wapinski I."/>
            <person name="Yoder O."/>
            <person name="Young S."/>
            <person name="Zeng Q."/>
            <person name="Zhou S."/>
            <person name="Galagan J."/>
            <person name="Cuomo C.A."/>
            <person name="Kistler H.C."/>
            <person name="Rep M."/>
        </authorList>
    </citation>
    <scope>NUCLEOTIDE SEQUENCE [LARGE SCALE GENOMIC DNA]</scope>
    <source>
        <strain evidence="2">4287</strain>
    </source>
</reference>
<dbReference type="RefSeq" id="XP_018249953.1">
    <property type="nucleotide sequence ID" value="XM_018400860.1"/>
</dbReference>
<organism evidence="2 3">
    <name type="scientific">Fusarium oxysporum f. sp. lycopersici (strain 4287 / CBS 123668 / FGSC 9935 / NRRL 34936)</name>
    <name type="common">Fusarium vascular wilt of tomato</name>
    <dbReference type="NCBI Taxonomy" id="426428"/>
    <lineage>
        <taxon>Eukaryota</taxon>
        <taxon>Fungi</taxon>
        <taxon>Dikarya</taxon>
        <taxon>Ascomycota</taxon>
        <taxon>Pezizomycotina</taxon>
        <taxon>Sordariomycetes</taxon>
        <taxon>Hypocreomycetidae</taxon>
        <taxon>Hypocreales</taxon>
        <taxon>Nectriaceae</taxon>
        <taxon>Fusarium</taxon>
        <taxon>Fusarium oxysporum species complex</taxon>
    </lineage>
</organism>
<dbReference type="Proteomes" id="UP000009097">
    <property type="component" value="Unassembled WGS sequence"/>
</dbReference>
<reference evidence="2" key="1">
    <citation type="submission" date="2007-04" db="EMBL/GenBank/DDBJ databases">
        <authorList>
            <consortium name="The Broad Institute Genome Sequencing Platform"/>
            <person name="Birren B."/>
            <person name="Lander E."/>
            <person name="Galagan J."/>
            <person name="Nusbaum C."/>
            <person name="Devon K."/>
            <person name="Ma L.-J."/>
            <person name="Jaffe D."/>
            <person name="Butler J."/>
            <person name="Alvarez P."/>
            <person name="Gnerre S."/>
            <person name="Grabherr M."/>
            <person name="Kleber M."/>
            <person name="Mauceli E."/>
            <person name="Brockman W."/>
            <person name="MacCallum I.A."/>
            <person name="Young S."/>
            <person name="LaButti K."/>
            <person name="DeCaprio D."/>
            <person name="Crawford M."/>
            <person name="Koehrsen M."/>
            <person name="Engels R."/>
            <person name="Montgomery P."/>
            <person name="Pearson M."/>
            <person name="Howarth C."/>
            <person name="Larson L."/>
            <person name="White J."/>
            <person name="O'Leary S."/>
            <person name="Kodira C."/>
            <person name="Zeng Q."/>
            <person name="Yandava C."/>
            <person name="Alvarado L."/>
            <person name="Kistler C."/>
            <person name="Shim W.-B."/>
            <person name="Kang S."/>
            <person name="Woloshuk C."/>
        </authorList>
    </citation>
    <scope>NUCLEOTIDE SEQUENCE</scope>
    <source>
        <strain evidence="2">4287</strain>
    </source>
</reference>
<dbReference type="KEGG" id="fox:FOXG_20579"/>
<evidence type="ECO:0000256" key="1">
    <source>
        <dbReference type="SAM" id="MobiDB-lite"/>
    </source>
</evidence>
<feature type="region of interest" description="Disordered" evidence="1">
    <location>
        <begin position="69"/>
        <end position="109"/>
    </location>
</feature>
<dbReference type="AlphaFoldDB" id="A0A0J9VLH1"/>
<gene>
    <name evidence="2" type="ORF">FOXG_20579</name>
</gene>
<proteinExistence type="predicted"/>